<sequence length="59" mass="6520">MINLLEIQPGQTIRLKNGTTAEVVENIGDGIWLNARFESGDEELVFCEDIAALEESKAQ</sequence>
<keyword evidence="2" id="KW-1185">Reference proteome</keyword>
<comment type="caution">
    <text evidence="1">The sequence shown here is derived from an EMBL/GenBank/DDBJ whole genome shotgun (WGS) entry which is preliminary data.</text>
</comment>
<reference evidence="1" key="1">
    <citation type="submission" date="2020-12" db="EMBL/GenBank/DDBJ databases">
        <title>Ramlibacter sp. nov., isolated from a freshwater alga, Cryptomonas.</title>
        <authorList>
            <person name="Kim H.M."/>
            <person name="Jeon C.O."/>
        </authorList>
    </citation>
    <scope>NUCLEOTIDE SEQUENCE</scope>
    <source>
        <strain evidence="1">CrO1</strain>
    </source>
</reference>
<dbReference type="Proteomes" id="UP000617041">
    <property type="component" value="Unassembled WGS sequence"/>
</dbReference>
<dbReference type="RefSeq" id="WP_200787550.1">
    <property type="nucleotide sequence ID" value="NZ_JAEDAO010000001.1"/>
</dbReference>
<organism evidence="1 2">
    <name type="scientific">Ramlibacter algicola</name>
    <dbReference type="NCBI Taxonomy" id="2795217"/>
    <lineage>
        <taxon>Bacteria</taxon>
        <taxon>Pseudomonadati</taxon>
        <taxon>Pseudomonadota</taxon>
        <taxon>Betaproteobacteria</taxon>
        <taxon>Burkholderiales</taxon>
        <taxon>Comamonadaceae</taxon>
        <taxon>Ramlibacter</taxon>
    </lineage>
</organism>
<dbReference type="EMBL" id="JAEDAO010000001">
    <property type="protein sequence ID" value="MBK0392622.1"/>
    <property type="molecule type" value="Genomic_DNA"/>
</dbReference>
<evidence type="ECO:0000313" key="2">
    <source>
        <dbReference type="Proteomes" id="UP000617041"/>
    </source>
</evidence>
<evidence type="ECO:0000313" key="1">
    <source>
        <dbReference type="EMBL" id="MBK0392622.1"/>
    </source>
</evidence>
<accession>A0A934Q1M4</accession>
<proteinExistence type="predicted"/>
<name>A0A934Q1M4_9BURK</name>
<protein>
    <submittedName>
        <fullName evidence="1">Uncharacterized protein</fullName>
    </submittedName>
</protein>
<dbReference type="AlphaFoldDB" id="A0A934Q1M4"/>
<gene>
    <name evidence="1" type="ORF">I8E28_08455</name>
</gene>